<keyword evidence="2" id="KW-1185">Reference proteome</keyword>
<dbReference type="Proteomes" id="UP000814128">
    <property type="component" value="Unassembled WGS sequence"/>
</dbReference>
<comment type="caution">
    <text evidence="1">The sequence shown here is derived from an EMBL/GenBank/DDBJ whole genome shotgun (WGS) entry which is preliminary data.</text>
</comment>
<organism evidence="1 2">
    <name type="scientific">Vararia minispora EC-137</name>
    <dbReference type="NCBI Taxonomy" id="1314806"/>
    <lineage>
        <taxon>Eukaryota</taxon>
        <taxon>Fungi</taxon>
        <taxon>Dikarya</taxon>
        <taxon>Basidiomycota</taxon>
        <taxon>Agaricomycotina</taxon>
        <taxon>Agaricomycetes</taxon>
        <taxon>Russulales</taxon>
        <taxon>Lachnocladiaceae</taxon>
        <taxon>Vararia</taxon>
    </lineage>
</organism>
<evidence type="ECO:0000313" key="2">
    <source>
        <dbReference type="Proteomes" id="UP000814128"/>
    </source>
</evidence>
<reference evidence="1" key="1">
    <citation type="submission" date="2021-02" db="EMBL/GenBank/DDBJ databases">
        <authorList>
            <consortium name="DOE Joint Genome Institute"/>
            <person name="Ahrendt S."/>
            <person name="Looney B.P."/>
            <person name="Miyauchi S."/>
            <person name="Morin E."/>
            <person name="Drula E."/>
            <person name="Courty P.E."/>
            <person name="Chicoki N."/>
            <person name="Fauchery L."/>
            <person name="Kohler A."/>
            <person name="Kuo A."/>
            <person name="Labutti K."/>
            <person name="Pangilinan J."/>
            <person name="Lipzen A."/>
            <person name="Riley R."/>
            <person name="Andreopoulos W."/>
            <person name="He G."/>
            <person name="Johnson J."/>
            <person name="Barry K.W."/>
            <person name="Grigoriev I.V."/>
            <person name="Nagy L."/>
            <person name="Hibbett D."/>
            <person name="Henrissat B."/>
            <person name="Matheny P.B."/>
            <person name="Labbe J."/>
            <person name="Martin F."/>
        </authorList>
    </citation>
    <scope>NUCLEOTIDE SEQUENCE</scope>
    <source>
        <strain evidence="1">EC-137</strain>
    </source>
</reference>
<reference evidence="1" key="2">
    <citation type="journal article" date="2022" name="New Phytol.">
        <title>Evolutionary transition to the ectomycorrhizal habit in the genomes of a hyperdiverse lineage of mushroom-forming fungi.</title>
        <authorList>
            <person name="Looney B."/>
            <person name="Miyauchi S."/>
            <person name="Morin E."/>
            <person name="Drula E."/>
            <person name="Courty P.E."/>
            <person name="Kohler A."/>
            <person name="Kuo A."/>
            <person name="LaButti K."/>
            <person name="Pangilinan J."/>
            <person name="Lipzen A."/>
            <person name="Riley R."/>
            <person name="Andreopoulos W."/>
            <person name="He G."/>
            <person name="Johnson J."/>
            <person name="Nolan M."/>
            <person name="Tritt A."/>
            <person name="Barry K.W."/>
            <person name="Grigoriev I.V."/>
            <person name="Nagy L.G."/>
            <person name="Hibbett D."/>
            <person name="Henrissat B."/>
            <person name="Matheny P.B."/>
            <person name="Labbe J."/>
            <person name="Martin F.M."/>
        </authorList>
    </citation>
    <scope>NUCLEOTIDE SEQUENCE</scope>
    <source>
        <strain evidence="1">EC-137</strain>
    </source>
</reference>
<name>A0ACB8QE54_9AGAM</name>
<dbReference type="EMBL" id="MU273653">
    <property type="protein sequence ID" value="KAI0029845.1"/>
    <property type="molecule type" value="Genomic_DNA"/>
</dbReference>
<evidence type="ECO:0000313" key="1">
    <source>
        <dbReference type="EMBL" id="KAI0029845.1"/>
    </source>
</evidence>
<accession>A0ACB8QE54</accession>
<proteinExistence type="predicted"/>
<protein>
    <submittedName>
        <fullName evidence="1">Uncharacterized protein</fullName>
    </submittedName>
</protein>
<sequence length="644" mass="70445">MSTGVNGWHPGELAIQRKLNFDGPAVHLWRYIQPEMDEYHSDYYVSEAPFTLVTVLDNDLRPWGSVLPGRDERASSLKVPNSQTILADARLWDGDPMVDVLASFGNETSRTSKQYRYLMAGVGIEFRTRRRHKFAGYMRGAKNKGGCDYALDLAVDQSLANCPKYISIREFTRHPNPNPRVEFRVLEMGPNDELPQTVIDIIHATDTMFLATVYKARTEDASRFPSHAGMNHRGGHPGFIRVRPSDRRTLVVPDYSGNRHLSSLGNIQTTGLAGITIIDFSSGDVLYLTGEATNVVGDAAQELMPRQAALTTLRVTGYVLVRNALPLRERAGSLTPSPYSPPIKYLREENREIAFAPGPMPNARLAKVSIHADDLATLEFELSPNEKALEVRPGQAIALDFTKLLGRPAYAHMAPFAPKSINDDRVRTWTVASAHEGAGARHFSMTMRRKPSGVVTGALFAIAHKLRDARPELLADARALALDVGIVGITGEFALPPPATSTKLLFAAGGIGITPFLSMLAALAARGPGTQADVVLALSTREPTVFVSLVRAALGNSPPPGIRVQLDVFTHTDILAFEHDMMPRSPGLVATWYKGRIPSEYWVGVAEGREAFVCGPNEFGNAVGKAIREAGVPKDNIYREGFAY</sequence>
<gene>
    <name evidence="1" type="ORF">K488DRAFT_88327</name>
</gene>